<organism evidence="1 2">
    <name type="scientific">Candidatus Sungbacteria bacterium RIFCSPHIGHO2_01_FULL_47_32</name>
    <dbReference type="NCBI Taxonomy" id="1802264"/>
    <lineage>
        <taxon>Bacteria</taxon>
        <taxon>Candidatus Sungiibacteriota</taxon>
    </lineage>
</organism>
<evidence type="ECO:0008006" key="3">
    <source>
        <dbReference type="Google" id="ProtNLM"/>
    </source>
</evidence>
<evidence type="ECO:0000313" key="2">
    <source>
        <dbReference type="Proteomes" id="UP000177152"/>
    </source>
</evidence>
<reference evidence="1 2" key="1">
    <citation type="journal article" date="2016" name="Nat. Commun.">
        <title>Thousands of microbial genomes shed light on interconnected biogeochemical processes in an aquifer system.</title>
        <authorList>
            <person name="Anantharaman K."/>
            <person name="Brown C.T."/>
            <person name="Hug L.A."/>
            <person name="Sharon I."/>
            <person name="Castelle C.J."/>
            <person name="Probst A.J."/>
            <person name="Thomas B.C."/>
            <person name="Singh A."/>
            <person name="Wilkins M.J."/>
            <person name="Karaoz U."/>
            <person name="Brodie E.L."/>
            <person name="Williams K.H."/>
            <person name="Hubbard S.S."/>
            <person name="Banfield J.F."/>
        </authorList>
    </citation>
    <scope>NUCLEOTIDE SEQUENCE [LARGE SCALE GENOMIC DNA]</scope>
</reference>
<accession>A0A1G2K346</accession>
<dbReference type="EMBL" id="MHQC01000049">
    <property type="protein sequence ID" value="OGZ93836.1"/>
    <property type="molecule type" value="Genomic_DNA"/>
</dbReference>
<dbReference type="AlphaFoldDB" id="A0A1G2K346"/>
<gene>
    <name evidence="1" type="ORF">A2633_04360</name>
</gene>
<comment type="caution">
    <text evidence="1">The sequence shown here is derived from an EMBL/GenBank/DDBJ whole genome shotgun (WGS) entry which is preliminary data.</text>
</comment>
<dbReference type="Proteomes" id="UP000177152">
    <property type="component" value="Unassembled WGS sequence"/>
</dbReference>
<evidence type="ECO:0000313" key="1">
    <source>
        <dbReference type="EMBL" id="OGZ93836.1"/>
    </source>
</evidence>
<proteinExistence type="predicted"/>
<protein>
    <recommendedName>
        <fullName evidence="3">General secretion pathway GspH domain-containing protein</fullName>
    </recommendedName>
</protein>
<sequence length="173" mass="18716">MLVVIAVGMVLLTTVVASTLSARRSIAIEQAGRKLLLDIRSLQNKALAVRPVFILGVPVTPYSYVVHISKKVAGNKFYTLFADINNNNTYEAGTDVLIDDVYFQSGIIMQDISAPHPQETNIVFRLPSASLGFFNPVSGNPIATQSVIAVLEDTVTGNTRTLTLYTTGMVSLK</sequence>
<name>A0A1G2K346_9BACT</name>